<feature type="signal peptide" evidence="1">
    <location>
        <begin position="1"/>
        <end position="27"/>
    </location>
</feature>
<dbReference type="Pfam" id="PF06439">
    <property type="entry name" value="3keto-disac_hyd"/>
    <property type="match status" value="1"/>
</dbReference>
<dbReference type="GO" id="GO:0016787">
    <property type="term" value="F:hydrolase activity"/>
    <property type="evidence" value="ECO:0007669"/>
    <property type="project" value="InterPro"/>
</dbReference>
<reference evidence="3" key="1">
    <citation type="submission" date="2016-03" db="EMBL/GenBank/DDBJ databases">
        <authorList>
            <person name="Ploux O."/>
        </authorList>
    </citation>
    <scope>NUCLEOTIDE SEQUENCE</scope>
    <source>
        <strain evidence="3">UC10</strain>
    </source>
</reference>
<evidence type="ECO:0000313" key="3">
    <source>
        <dbReference type="EMBL" id="SBV31292.1"/>
    </source>
</evidence>
<dbReference type="KEGG" id="sphu:SPPYR_0172"/>
<accession>A0A1Y5PMM0</accession>
<dbReference type="Gene3D" id="2.60.120.560">
    <property type="entry name" value="Exo-inulinase, domain 1"/>
    <property type="match status" value="1"/>
</dbReference>
<evidence type="ECO:0000259" key="2">
    <source>
        <dbReference type="Pfam" id="PF06439"/>
    </source>
</evidence>
<keyword evidence="1" id="KW-0732">Signal</keyword>
<dbReference type="AlphaFoldDB" id="A0A1Y5PMM0"/>
<dbReference type="EMBL" id="LT598653">
    <property type="protein sequence ID" value="SBV31292.1"/>
    <property type="molecule type" value="Genomic_DNA"/>
</dbReference>
<protein>
    <recommendedName>
        <fullName evidence="2">3-keto-alpha-glucoside-1,2-lyase/3-keto-2-hydroxy-glucal hydratase domain-containing protein</fullName>
    </recommendedName>
</protein>
<proteinExistence type="predicted"/>
<feature type="domain" description="3-keto-alpha-glucoside-1,2-lyase/3-keto-2-hydroxy-glucal hydratase" evidence="2">
    <location>
        <begin position="70"/>
        <end position="264"/>
    </location>
</feature>
<feature type="chain" id="PRO_5012464148" description="3-keto-alpha-glucoside-1,2-lyase/3-keto-2-hydroxy-glucal hydratase domain-containing protein" evidence="1">
    <location>
        <begin position="28"/>
        <end position="280"/>
    </location>
</feature>
<evidence type="ECO:0000256" key="1">
    <source>
        <dbReference type="SAM" id="SignalP"/>
    </source>
</evidence>
<organism evidence="3">
    <name type="scientific">uncultured Sphingopyxis sp</name>
    <dbReference type="NCBI Taxonomy" id="310581"/>
    <lineage>
        <taxon>Bacteria</taxon>
        <taxon>Pseudomonadati</taxon>
        <taxon>Pseudomonadota</taxon>
        <taxon>Alphaproteobacteria</taxon>
        <taxon>Sphingomonadales</taxon>
        <taxon>Sphingomonadaceae</taxon>
        <taxon>Sphingopyxis</taxon>
        <taxon>environmental samples</taxon>
    </lineage>
</organism>
<gene>
    <name evidence="3" type="ORF">SPPYR_0172</name>
</gene>
<sequence>MRERQVKRLAWAATIAAAVVAGAPAAAEEKPGFKDTPMLPGGKWHVHDSDRPHPVVVTPGTVPGAPPSDAIVLFDGQSLDAWQPQATPWTVKDGAATSVPRADGKGENALVSKQSFGDVQLHLEFASPNPPSKSSQDRGNSGIWFMQRYEVQILDGYQNPTYADGTVGAIYAWKPPLVNPSRKPGEWQSYDIVFERPRFGPDGKLLRPAYVTAFLNGVLVQNRQPWLGSTVWRKVATYETHGDAAPIQLQDHNSPVSFRNIWVRPLPEAAASHDFEGEVK</sequence>
<dbReference type="InterPro" id="IPR010496">
    <property type="entry name" value="AL/BT2_dom"/>
</dbReference>
<name>A0A1Y5PMM0_9SPHN</name>